<organism evidence="2 3">
    <name type="scientific">Colletotrichum spaethianum</name>
    <dbReference type="NCBI Taxonomy" id="700344"/>
    <lineage>
        <taxon>Eukaryota</taxon>
        <taxon>Fungi</taxon>
        <taxon>Dikarya</taxon>
        <taxon>Ascomycota</taxon>
        <taxon>Pezizomycotina</taxon>
        <taxon>Sordariomycetes</taxon>
        <taxon>Hypocreomycetidae</taxon>
        <taxon>Glomerellales</taxon>
        <taxon>Glomerellaceae</taxon>
        <taxon>Colletotrichum</taxon>
        <taxon>Colletotrichum spaethianum species complex</taxon>
    </lineage>
</organism>
<proteinExistence type="predicted"/>
<dbReference type="Proteomes" id="UP001055115">
    <property type="component" value="Unassembled WGS sequence"/>
</dbReference>
<name>A0AA37UTI1_9PEZI</name>
<dbReference type="GeneID" id="73332946"/>
<gene>
    <name evidence="2" type="ORF">ColSpa_12144</name>
</gene>
<dbReference type="RefSeq" id="XP_049134313.1">
    <property type="nucleotide sequence ID" value="XM_049278356.1"/>
</dbReference>
<evidence type="ECO:0000256" key="1">
    <source>
        <dbReference type="SAM" id="MobiDB-lite"/>
    </source>
</evidence>
<dbReference type="EMBL" id="BQXU01000058">
    <property type="protein sequence ID" value="GKT51963.1"/>
    <property type="molecule type" value="Genomic_DNA"/>
</dbReference>
<accession>A0AA37UTI1</accession>
<sequence length="107" mass="11182">MLGNVDLLNCDDGGVSSVSEDAALLATLEVCLLAEDDRSSKGSNKTGGGEDKGDELKPSTGCRRFDCAKQSLSLWNAGICGNMLGGDDKGDELKKNLVVLGVMWTEA</sequence>
<dbReference type="AlphaFoldDB" id="A0AA37UTI1"/>
<evidence type="ECO:0000313" key="3">
    <source>
        <dbReference type="Proteomes" id="UP001055115"/>
    </source>
</evidence>
<feature type="region of interest" description="Disordered" evidence="1">
    <location>
        <begin position="38"/>
        <end position="59"/>
    </location>
</feature>
<feature type="compositionally biased region" description="Basic and acidic residues" evidence="1">
    <location>
        <begin position="48"/>
        <end position="59"/>
    </location>
</feature>
<evidence type="ECO:0000313" key="2">
    <source>
        <dbReference type="EMBL" id="GKT51963.1"/>
    </source>
</evidence>
<protein>
    <submittedName>
        <fullName evidence="2">Uncharacterized protein</fullName>
    </submittedName>
</protein>
<keyword evidence="3" id="KW-1185">Reference proteome</keyword>
<reference evidence="2 3" key="1">
    <citation type="submission" date="2022-03" db="EMBL/GenBank/DDBJ databases">
        <title>Genome data of Colletotrichum spp.</title>
        <authorList>
            <person name="Utami Y.D."/>
            <person name="Hiruma K."/>
        </authorList>
    </citation>
    <scope>NUCLEOTIDE SEQUENCE [LARGE SCALE GENOMIC DNA]</scope>
    <source>
        <strain evidence="2 3">MAFF 239500</strain>
    </source>
</reference>
<comment type="caution">
    <text evidence="2">The sequence shown here is derived from an EMBL/GenBank/DDBJ whole genome shotgun (WGS) entry which is preliminary data.</text>
</comment>